<keyword evidence="1" id="KW-0812">Transmembrane</keyword>
<accession>A0A9D1MFA6</accession>
<feature type="non-terminal residue" evidence="2">
    <location>
        <position position="1"/>
    </location>
</feature>
<evidence type="ECO:0000313" key="2">
    <source>
        <dbReference type="EMBL" id="HIU59114.1"/>
    </source>
</evidence>
<sequence>EYVYEESLWSGGNRRLTVNGIPAGRISEKKFAMTGANGAIEYITVQGNLRVGITLETASGKVVLVKNEWFDWILIFLPIISIVIAMWNASSYILAGCVMSLFCLFTVMLEIVVARSVSAKARGLLELLIASVPILISLLF</sequence>
<organism evidence="2 3">
    <name type="scientific">Candidatus Scatosoma pullistercoris</name>
    <dbReference type="NCBI Taxonomy" id="2840934"/>
    <lineage>
        <taxon>Bacteria</taxon>
        <taxon>Bacillati</taxon>
        <taxon>Bacillota</taxon>
        <taxon>Clostridia</taxon>
        <taxon>Candidatus Scatosoma</taxon>
    </lineage>
</organism>
<evidence type="ECO:0000313" key="3">
    <source>
        <dbReference type="Proteomes" id="UP000824081"/>
    </source>
</evidence>
<dbReference type="AlphaFoldDB" id="A0A9D1MFA6"/>
<protein>
    <submittedName>
        <fullName evidence="2">Uncharacterized protein</fullName>
    </submittedName>
</protein>
<feature type="transmembrane region" description="Helical" evidence="1">
    <location>
        <begin position="69"/>
        <end position="87"/>
    </location>
</feature>
<reference evidence="2" key="1">
    <citation type="submission" date="2020-10" db="EMBL/GenBank/DDBJ databases">
        <authorList>
            <person name="Gilroy R."/>
        </authorList>
    </citation>
    <scope>NUCLEOTIDE SEQUENCE</scope>
    <source>
        <strain evidence="2">11687</strain>
    </source>
</reference>
<comment type="caution">
    <text evidence="2">The sequence shown here is derived from an EMBL/GenBank/DDBJ whole genome shotgun (WGS) entry which is preliminary data.</text>
</comment>
<reference evidence="2" key="2">
    <citation type="journal article" date="2021" name="PeerJ">
        <title>Extensive microbial diversity within the chicken gut microbiome revealed by metagenomics and culture.</title>
        <authorList>
            <person name="Gilroy R."/>
            <person name="Ravi A."/>
            <person name="Getino M."/>
            <person name="Pursley I."/>
            <person name="Horton D.L."/>
            <person name="Alikhan N.F."/>
            <person name="Baker D."/>
            <person name="Gharbi K."/>
            <person name="Hall N."/>
            <person name="Watson M."/>
            <person name="Adriaenssens E.M."/>
            <person name="Foster-Nyarko E."/>
            <person name="Jarju S."/>
            <person name="Secka A."/>
            <person name="Antonio M."/>
            <person name="Oren A."/>
            <person name="Chaudhuri R.R."/>
            <person name="La Ragione R."/>
            <person name="Hildebrand F."/>
            <person name="Pallen M.J."/>
        </authorList>
    </citation>
    <scope>NUCLEOTIDE SEQUENCE</scope>
    <source>
        <strain evidence="2">11687</strain>
    </source>
</reference>
<keyword evidence="1" id="KW-0472">Membrane</keyword>
<proteinExistence type="predicted"/>
<dbReference type="EMBL" id="DVMZ01000088">
    <property type="protein sequence ID" value="HIU59114.1"/>
    <property type="molecule type" value="Genomic_DNA"/>
</dbReference>
<keyword evidence="1" id="KW-1133">Transmembrane helix</keyword>
<feature type="transmembrane region" description="Helical" evidence="1">
    <location>
        <begin position="93"/>
        <end position="114"/>
    </location>
</feature>
<dbReference type="Proteomes" id="UP000824081">
    <property type="component" value="Unassembled WGS sequence"/>
</dbReference>
<name>A0A9D1MFA6_9FIRM</name>
<gene>
    <name evidence="2" type="ORF">IAC57_03325</name>
</gene>
<evidence type="ECO:0000256" key="1">
    <source>
        <dbReference type="SAM" id="Phobius"/>
    </source>
</evidence>